<dbReference type="InterPro" id="IPR032610">
    <property type="entry name" value="DUF2172"/>
</dbReference>
<name>W4LVE2_ENTF1</name>
<evidence type="ECO:0000313" key="3">
    <source>
        <dbReference type="EMBL" id="ETX01860.1"/>
    </source>
</evidence>
<keyword evidence="4" id="KW-1185">Reference proteome</keyword>
<accession>W4LVE2</accession>
<protein>
    <recommendedName>
        <fullName evidence="5">Peptidase M28</fullName>
    </recommendedName>
</protein>
<gene>
    <name evidence="3" type="ORF">ETSY1_05885</name>
</gene>
<proteinExistence type="predicted"/>
<dbReference type="SUPFAM" id="SSF53187">
    <property type="entry name" value="Zn-dependent exopeptidases"/>
    <property type="match status" value="1"/>
</dbReference>
<feature type="domain" description="DUF4910" evidence="2">
    <location>
        <begin position="22"/>
        <end position="327"/>
    </location>
</feature>
<feature type="domain" description="DUF2172" evidence="1">
    <location>
        <begin position="72"/>
        <end position="163"/>
    </location>
</feature>
<evidence type="ECO:0000259" key="2">
    <source>
        <dbReference type="Pfam" id="PF16254"/>
    </source>
</evidence>
<dbReference type="Pfam" id="PF09940">
    <property type="entry name" value="DUF2172"/>
    <property type="match status" value="1"/>
</dbReference>
<reference evidence="3 4" key="1">
    <citation type="journal article" date="2014" name="Nature">
        <title>An environmental bacterial taxon with a large and distinct metabolic repertoire.</title>
        <authorList>
            <person name="Wilson M.C."/>
            <person name="Mori T."/>
            <person name="Ruckert C."/>
            <person name="Uria A.R."/>
            <person name="Helf M.J."/>
            <person name="Takada K."/>
            <person name="Gernert C."/>
            <person name="Steffens U.A."/>
            <person name="Heycke N."/>
            <person name="Schmitt S."/>
            <person name="Rinke C."/>
            <person name="Helfrich E.J."/>
            <person name="Brachmann A.O."/>
            <person name="Gurgui C."/>
            <person name="Wakimoto T."/>
            <person name="Kracht M."/>
            <person name="Crusemann M."/>
            <person name="Hentschel U."/>
            <person name="Abe I."/>
            <person name="Matsunaga S."/>
            <person name="Kalinowski J."/>
            <person name="Takeyama H."/>
            <person name="Piel J."/>
        </authorList>
    </citation>
    <scope>NUCLEOTIDE SEQUENCE [LARGE SCALE GENOMIC DNA]</scope>
    <source>
        <strain evidence="4">TSY1</strain>
    </source>
</reference>
<dbReference type="Gene3D" id="3.40.630.10">
    <property type="entry name" value="Zn peptidases"/>
    <property type="match status" value="1"/>
</dbReference>
<dbReference type="Proteomes" id="UP000019141">
    <property type="component" value="Unassembled WGS sequence"/>
</dbReference>
<organism evidence="3 4">
    <name type="scientific">Entotheonella factor</name>
    <dbReference type="NCBI Taxonomy" id="1429438"/>
    <lineage>
        <taxon>Bacteria</taxon>
        <taxon>Pseudomonadati</taxon>
        <taxon>Nitrospinota/Tectimicrobiota group</taxon>
        <taxon>Candidatus Tectimicrobiota</taxon>
        <taxon>Candidatus Entotheonellia</taxon>
        <taxon>Candidatus Entotheonellales</taxon>
        <taxon>Candidatus Entotheonellaceae</taxon>
        <taxon>Candidatus Entotheonella</taxon>
    </lineage>
</organism>
<dbReference type="AlphaFoldDB" id="W4LVE2"/>
<sequence>MQLTLAELKASLDQARMGREMYRLIETLYPICRSLTGHGVRETLSILQRHIALKVHEIPTGTPVFDWTIPREWNIRDAYIKNANGERVVDFQQCNLHVVHYSVPIHTRMHLADLKSHLHTLPEYPDRIPYRTSYYHETWGFCLSEAQLQSLPDEQYEVYIDATLQDGHLTYGEYVLPGESSDEILISCHICHPSLCNDNLSGLALTTCLAQALTPLSRRYTYRFVFVPATIGPIAWLCLNEPRLSAIQHGLVVSNVGDPGPLTYKKSRRGKAEIDRAVMHVLQHTSTASNIVDFVPYGYDERQYCSPGINLSVGSLSRTPNGGYTEYPGV</sequence>
<dbReference type="Gene3D" id="3.50.30.90">
    <property type="match status" value="1"/>
</dbReference>
<dbReference type="Pfam" id="PF16254">
    <property type="entry name" value="DUF4910"/>
    <property type="match status" value="1"/>
</dbReference>
<dbReference type="InterPro" id="IPR032589">
    <property type="entry name" value="DUF4910"/>
</dbReference>
<comment type="caution">
    <text evidence="3">The sequence shown here is derived from an EMBL/GenBank/DDBJ whole genome shotgun (WGS) entry which is preliminary data.</text>
</comment>
<feature type="non-terminal residue" evidence="3">
    <location>
        <position position="330"/>
    </location>
</feature>
<evidence type="ECO:0008006" key="5">
    <source>
        <dbReference type="Google" id="ProtNLM"/>
    </source>
</evidence>
<dbReference type="HOGENOM" id="CLU_052015_0_0_7"/>
<evidence type="ECO:0000313" key="4">
    <source>
        <dbReference type="Proteomes" id="UP000019141"/>
    </source>
</evidence>
<evidence type="ECO:0000259" key="1">
    <source>
        <dbReference type="Pfam" id="PF09940"/>
    </source>
</evidence>
<dbReference type="EMBL" id="AZHW01000196">
    <property type="protein sequence ID" value="ETX01860.1"/>
    <property type="molecule type" value="Genomic_DNA"/>
</dbReference>